<dbReference type="EMBL" id="JBHSFW010000027">
    <property type="protein sequence ID" value="MFC4620562.1"/>
    <property type="molecule type" value="Genomic_DNA"/>
</dbReference>
<dbReference type="PANTHER" id="PTHR34351:SF2">
    <property type="entry name" value="DUF58 DOMAIN-CONTAINING PROTEIN"/>
    <property type="match status" value="1"/>
</dbReference>
<dbReference type="Pfam" id="PF01882">
    <property type="entry name" value="DUF58"/>
    <property type="match status" value="1"/>
</dbReference>
<evidence type="ECO:0000259" key="1">
    <source>
        <dbReference type="Pfam" id="PF01882"/>
    </source>
</evidence>
<gene>
    <name evidence="2" type="ORF">ACFO4N_17865</name>
</gene>
<dbReference type="InterPro" id="IPR002881">
    <property type="entry name" value="DUF58"/>
</dbReference>
<keyword evidence="3" id="KW-1185">Reference proteome</keyword>
<feature type="domain" description="DUF58" evidence="1">
    <location>
        <begin position="197"/>
        <end position="334"/>
    </location>
</feature>
<dbReference type="PANTHER" id="PTHR34351">
    <property type="entry name" value="SLR1927 PROTEIN-RELATED"/>
    <property type="match status" value="1"/>
</dbReference>
<comment type="caution">
    <text evidence="2">The sequence shown here is derived from an EMBL/GenBank/DDBJ whole genome shotgun (WGS) entry which is preliminary data.</text>
</comment>
<protein>
    <submittedName>
        <fullName evidence="2">DUF58 domain-containing protein</fullName>
    </submittedName>
</protein>
<evidence type="ECO:0000313" key="3">
    <source>
        <dbReference type="Proteomes" id="UP001596022"/>
    </source>
</evidence>
<evidence type="ECO:0000313" key="2">
    <source>
        <dbReference type="EMBL" id="MFC4620562.1"/>
    </source>
</evidence>
<organism evidence="2 3">
    <name type="scientific">Camelliibacillus cellulosilyticus</name>
    <dbReference type="NCBI Taxonomy" id="2174486"/>
    <lineage>
        <taxon>Bacteria</taxon>
        <taxon>Bacillati</taxon>
        <taxon>Bacillota</taxon>
        <taxon>Bacilli</taxon>
        <taxon>Bacillales</taxon>
        <taxon>Sporolactobacillaceae</taxon>
        <taxon>Camelliibacillus</taxon>
    </lineage>
</organism>
<accession>A0ABV9GTF2</accession>
<name>A0ABV9GTF2_9BACL</name>
<reference evidence="3" key="1">
    <citation type="journal article" date="2019" name="Int. J. Syst. Evol. Microbiol.">
        <title>The Global Catalogue of Microorganisms (GCM) 10K type strain sequencing project: providing services to taxonomists for standard genome sequencing and annotation.</title>
        <authorList>
            <consortium name="The Broad Institute Genomics Platform"/>
            <consortium name="The Broad Institute Genome Sequencing Center for Infectious Disease"/>
            <person name="Wu L."/>
            <person name="Ma J."/>
        </authorList>
    </citation>
    <scope>NUCLEOTIDE SEQUENCE [LARGE SCALE GENOMIC DNA]</scope>
    <source>
        <strain evidence="3">CGMCC 1.16306</strain>
    </source>
</reference>
<dbReference type="Proteomes" id="UP001596022">
    <property type="component" value="Unassembled WGS sequence"/>
</dbReference>
<sequence>MAWTIILFFFAFAYAMFQGGFVSWFVFYSFLPIILYTLAVSFYPLSDIEMTREIDKEELYADEPLDVTIEVSRRFLFPLLYLVIEDHTPENIVKRNSNLKKVASKGVFSFGFKKRLTFHYTIDGMPRGDYRFKSVTVKTGDIFGFVQKSKTFDIEQSVLVYPKIIPPQKWTPLDLSFGGRHRSKKHFEYDLTSISSIRDYIPGDRLSWLDWKATARTSKLVTKQFEYPINKDIMVVLDRTINPDDKNGERFERAVSLAASLTDRALRTGSSVGFISIGPQAVWVGMQDQSYQKWVILHHLAAVEPNGEADPSYAFNKYVGQMSHETTVVFITTKISSKMVLLFNDLISRGLAIEMFLAIGDRVPSAEDALLQRLMSMGVYIHLVRDWRFDEILKAGGSRATS</sequence>
<proteinExistence type="predicted"/>